<dbReference type="EMBL" id="PXXK01000599">
    <property type="protein sequence ID" value="RFN43286.1"/>
    <property type="molecule type" value="Genomic_DNA"/>
</dbReference>
<dbReference type="AlphaFoldDB" id="A0A395M627"/>
<proteinExistence type="predicted"/>
<protein>
    <submittedName>
        <fullName evidence="1">Uncharacterized protein</fullName>
    </submittedName>
</protein>
<comment type="caution">
    <text evidence="1">The sequence shown here is derived from an EMBL/GenBank/DDBJ whole genome shotgun (WGS) entry which is preliminary data.</text>
</comment>
<keyword evidence="2" id="KW-1185">Reference proteome</keyword>
<evidence type="ECO:0000313" key="2">
    <source>
        <dbReference type="Proteomes" id="UP000265631"/>
    </source>
</evidence>
<name>A0A395M627_9HYPO</name>
<dbReference type="Proteomes" id="UP000265631">
    <property type="component" value="Unassembled WGS sequence"/>
</dbReference>
<organism evidence="1 2">
    <name type="scientific">Fusarium flagelliforme</name>
    <dbReference type="NCBI Taxonomy" id="2675880"/>
    <lineage>
        <taxon>Eukaryota</taxon>
        <taxon>Fungi</taxon>
        <taxon>Dikarya</taxon>
        <taxon>Ascomycota</taxon>
        <taxon>Pezizomycotina</taxon>
        <taxon>Sordariomycetes</taxon>
        <taxon>Hypocreomycetidae</taxon>
        <taxon>Hypocreales</taxon>
        <taxon>Nectriaceae</taxon>
        <taxon>Fusarium</taxon>
        <taxon>Fusarium incarnatum-equiseti species complex</taxon>
    </lineage>
</organism>
<dbReference type="Gene3D" id="1.20.1170.10">
    <property type="match status" value="1"/>
</dbReference>
<dbReference type="STRING" id="2594813.A0A395M627"/>
<gene>
    <name evidence="1" type="ORF">FIE12Z_12476</name>
</gene>
<reference evidence="1 2" key="1">
    <citation type="journal article" date="2018" name="PLoS Pathog.">
        <title>Evolution of structural diversity of trichothecenes, a family of toxins produced by plant pathogenic and entomopathogenic fungi.</title>
        <authorList>
            <person name="Proctor R.H."/>
            <person name="McCormick S.P."/>
            <person name="Kim H.S."/>
            <person name="Cardoza R.E."/>
            <person name="Stanley A.M."/>
            <person name="Lindo L."/>
            <person name="Kelly A."/>
            <person name="Brown D.W."/>
            <person name="Lee T."/>
            <person name="Vaughan M.M."/>
            <person name="Alexander N.J."/>
            <person name="Busman M."/>
            <person name="Gutierrez S."/>
        </authorList>
    </citation>
    <scope>NUCLEOTIDE SEQUENCE [LARGE SCALE GENOMIC DNA]</scope>
    <source>
        <strain evidence="1 2">NRRL 13405</strain>
    </source>
</reference>
<accession>A0A395M627</accession>
<sequence>MSVAWNPIDNDDIEAKKAFDALSRSVDKVILPSAEQGQPSRFILRSKAYFDVQAYVLSGRDFPTGYTDFDKIPDSTFNKLWEIDSEIYSKTEDTMIAVGSTCWDYHENHLAKLVTVGQTAIQYSDDSVDLFETAEDINLRHQLDIILDDKYASYDDFDDDYRDAKEAAQLTLSMLRDNARDKYNRTNEITQTLVRAEADIPPFPSIQFRERVLDNQSAVRYLIKQYKTGPVENRSDKKTPYVEILNKDLADNLFNLSNKVNEVRDKYSDWETNTSIPVGTCWIGPLGWAVMSIHGTKDSDLYRAYNGLQDLMAKHQQDRQGETELISFVNQLATQYTDIDQKMADAIAARTELSQLFRNQAECYDKIAVSIDRMKPTTDLRGRKQYIQYQMKVAIGKLRELKVVAEEFTRSIMTQVKL</sequence>
<evidence type="ECO:0000313" key="1">
    <source>
        <dbReference type="EMBL" id="RFN43286.1"/>
    </source>
</evidence>
<dbReference type="OrthoDB" id="5066239at2759"/>